<keyword evidence="11" id="KW-1185">Reference proteome</keyword>
<keyword evidence="4" id="KW-0221">Differentiation</keyword>
<sequence length="267" mass="31274">MHMGGHACRRSMQRGFALQGYIMMWFTFYPFKFILRMQVPFGWVRSDILRNFFLCVQQNKEMYTGRVGSEPVEDTDPSTFVTEMSLRSNYPIQVTDPQNMRDPVTLQLRSFPAGYLTPSPHRIQHPVENDGSDFSPSASVSSDFSKDHTPCKDGSRSAPPPKISDLMNDEDLLYTLRLKLDPAHCTVKNWKNFASRWGMSYDELTLLEQRTHGSTYHSPTQEFLMRYNQKPVTELTELCQTYQRIDVLRLLQRWMENDWPSRWQKAH</sequence>
<reference evidence="10 11" key="1">
    <citation type="journal article" date="2019" name="Mol. Ecol. Resour.">
        <title>Chromosome-level genome assembly of Triplophysa tibetana, a fish adapted to the harsh high-altitude environment of the Tibetan Plateau.</title>
        <authorList>
            <person name="Yang X."/>
            <person name="Liu H."/>
            <person name="Ma Z."/>
            <person name="Zou Y."/>
            <person name="Zou M."/>
            <person name="Mao Y."/>
            <person name="Li X."/>
            <person name="Wang H."/>
            <person name="Chen T."/>
            <person name="Wang W."/>
            <person name="Yang R."/>
        </authorList>
    </citation>
    <scope>NUCLEOTIDE SEQUENCE [LARGE SCALE GENOMIC DNA]</scope>
    <source>
        <strain evidence="10">TTIB1903HZAU</strain>
        <tissue evidence="10">Muscle</tissue>
    </source>
</reference>
<dbReference type="GO" id="GO:0007165">
    <property type="term" value="P:signal transduction"/>
    <property type="evidence" value="ECO:0007669"/>
    <property type="project" value="InterPro"/>
</dbReference>
<evidence type="ECO:0000313" key="10">
    <source>
        <dbReference type="EMBL" id="KAA0711083.1"/>
    </source>
</evidence>
<name>A0A5A9NNN8_9TELE</name>
<protein>
    <recommendedName>
        <fullName evidence="6">Ectodysplasin-A receptor-associated adapter protein</fullName>
    </recommendedName>
</protein>
<feature type="transmembrane region" description="Helical" evidence="8">
    <location>
        <begin position="16"/>
        <end position="35"/>
    </location>
</feature>
<feature type="domain" description="Death" evidence="9">
    <location>
        <begin position="179"/>
        <end position="255"/>
    </location>
</feature>
<dbReference type="PANTHER" id="PTHR28469">
    <property type="entry name" value="ECTODYSPLASIN-A RECEPTOR-ASSOCIATED ADAPTER PROTEIN"/>
    <property type="match status" value="1"/>
</dbReference>
<evidence type="ECO:0000256" key="7">
    <source>
        <dbReference type="SAM" id="MobiDB-lite"/>
    </source>
</evidence>
<dbReference type="Gene3D" id="1.10.533.10">
    <property type="entry name" value="Death Domain, Fas"/>
    <property type="match status" value="1"/>
</dbReference>
<dbReference type="Proteomes" id="UP000324632">
    <property type="component" value="Chromosome 15"/>
</dbReference>
<keyword evidence="8" id="KW-0812">Transmembrane</keyword>
<keyword evidence="2" id="KW-0217">Developmental protein</keyword>
<proteinExistence type="predicted"/>
<dbReference type="PANTHER" id="PTHR28469:SF1">
    <property type="entry name" value="ECTODYSPLASIN-A RECEPTOR-ASSOCIATED ADAPTER PROTEIN"/>
    <property type="match status" value="1"/>
</dbReference>
<feature type="region of interest" description="Disordered" evidence="7">
    <location>
        <begin position="119"/>
        <end position="164"/>
    </location>
</feature>
<dbReference type="GO" id="GO:0030154">
    <property type="term" value="P:cell differentiation"/>
    <property type="evidence" value="ECO:0007669"/>
    <property type="project" value="UniProtKB-KW"/>
</dbReference>
<accession>A0A5A9NNN8</accession>
<dbReference type="InterPro" id="IPR039200">
    <property type="entry name" value="EDARADD"/>
</dbReference>
<keyword evidence="8" id="KW-1133">Transmembrane helix</keyword>
<evidence type="ECO:0000259" key="9">
    <source>
        <dbReference type="Pfam" id="PF00531"/>
    </source>
</evidence>
<keyword evidence="8" id="KW-0472">Membrane</keyword>
<dbReference type="SUPFAM" id="SSF47986">
    <property type="entry name" value="DEATH domain"/>
    <property type="match status" value="1"/>
</dbReference>
<comment type="function">
    <text evidence="5">Adapter protein that interacts with EDAR DEATH domain and couples the receptor to EDA signaling pathway during morphogenesis of ectodermal organs. Mediates the activation of NF-kappa-B.</text>
</comment>
<gene>
    <name evidence="10" type="ORF">E1301_Tti002809</name>
</gene>
<evidence type="ECO:0000256" key="2">
    <source>
        <dbReference type="ARBA" id="ARBA00022473"/>
    </source>
</evidence>
<dbReference type="InterPro" id="IPR000488">
    <property type="entry name" value="Death_dom"/>
</dbReference>
<feature type="compositionally biased region" description="Low complexity" evidence="7">
    <location>
        <begin position="132"/>
        <end position="143"/>
    </location>
</feature>
<evidence type="ECO:0000256" key="8">
    <source>
        <dbReference type="SAM" id="Phobius"/>
    </source>
</evidence>
<evidence type="ECO:0000256" key="6">
    <source>
        <dbReference type="ARBA" id="ARBA00070869"/>
    </source>
</evidence>
<evidence type="ECO:0000256" key="1">
    <source>
        <dbReference type="ARBA" id="ARBA00004496"/>
    </source>
</evidence>
<dbReference type="GO" id="GO:0005737">
    <property type="term" value="C:cytoplasm"/>
    <property type="evidence" value="ECO:0007669"/>
    <property type="project" value="UniProtKB-SubCell"/>
</dbReference>
<dbReference type="EMBL" id="SOYY01000015">
    <property type="protein sequence ID" value="KAA0711083.1"/>
    <property type="molecule type" value="Genomic_DNA"/>
</dbReference>
<keyword evidence="3" id="KW-0963">Cytoplasm</keyword>
<comment type="subcellular location">
    <subcellularLocation>
        <location evidence="1">Cytoplasm</location>
    </subcellularLocation>
</comment>
<evidence type="ECO:0000256" key="5">
    <source>
        <dbReference type="ARBA" id="ARBA00058509"/>
    </source>
</evidence>
<feature type="compositionally biased region" description="Basic and acidic residues" evidence="7">
    <location>
        <begin position="144"/>
        <end position="155"/>
    </location>
</feature>
<keyword evidence="10" id="KW-0675">Receptor</keyword>
<dbReference type="AlphaFoldDB" id="A0A5A9NNN8"/>
<dbReference type="Pfam" id="PF00531">
    <property type="entry name" value="Death"/>
    <property type="match status" value="1"/>
</dbReference>
<evidence type="ECO:0000256" key="3">
    <source>
        <dbReference type="ARBA" id="ARBA00022490"/>
    </source>
</evidence>
<organism evidence="10 11">
    <name type="scientific">Triplophysa tibetana</name>
    <dbReference type="NCBI Taxonomy" id="1572043"/>
    <lineage>
        <taxon>Eukaryota</taxon>
        <taxon>Metazoa</taxon>
        <taxon>Chordata</taxon>
        <taxon>Craniata</taxon>
        <taxon>Vertebrata</taxon>
        <taxon>Euteleostomi</taxon>
        <taxon>Actinopterygii</taxon>
        <taxon>Neopterygii</taxon>
        <taxon>Teleostei</taxon>
        <taxon>Ostariophysi</taxon>
        <taxon>Cypriniformes</taxon>
        <taxon>Nemacheilidae</taxon>
        <taxon>Triplophysa</taxon>
    </lineage>
</organism>
<comment type="caution">
    <text evidence="10">The sequence shown here is derived from an EMBL/GenBank/DDBJ whole genome shotgun (WGS) entry which is preliminary data.</text>
</comment>
<evidence type="ECO:0000313" key="11">
    <source>
        <dbReference type="Proteomes" id="UP000324632"/>
    </source>
</evidence>
<dbReference type="InterPro" id="IPR011029">
    <property type="entry name" value="DEATH-like_dom_sf"/>
</dbReference>
<dbReference type="FunFam" id="1.10.533.10:FF:000065">
    <property type="entry name" value="Ectodysplasin-A receptor-associated adapter protein"/>
    <property type="match status" value="1"/>
</dbReference>
<evidence type="ECO:0000256" key="4">
    <source>
        <dbReference type="ARBA" id="ARBA00022782"/>
    </source>
</evidence>